<dbReference type="InterPro" id="IPR050266">
    <property type="entry name" value="AB_hydrolase_sf"/>
</dbReference>
<sequence>MQLHPVLSEFQINIGKHSIRCYDSDPSRKKTDTIVLMHGTGGSAALNFWALFPMLAMRHRVVAFDFVDMEDDTNGGYIEQANAVIEATSFNRPVHIVGYSFGAVIAAQIAAMRPSTVASLTLVAGWLKTDRHQLLRNDVWRDLHEAQHASLATFSFLSQFSQQFINSKTSAEIDAMIGSIRNGPDRAAKMRFNRTVDITEQVEKISSPTLIVGCTFDQMVPLRHSRLLFGAIENSRFAQIDAGHGVVVERPSELFTMIDTFVKDPEAELPGTILLNNHA</sequence>
<dbReference type="GO" id="GO:0016020">
    <property type="term" value="C:membrane"/>
    <property type="evidence" value="ECO:0007669"/>
    <property type="project" value="TreeGrafter"/>
</dbReference>
<name>A0A420GT23_9BURK</name>
<proteinExistence type="predicted"/>
<dbReference type="Gene3D" id="3.40.50.1820">
    <property type="entry name" value="alpha/beta hydrolase"/>
    <property type="match status" value="1"/>
</dbReference>
<evidence type="ECO:0000259" key="1">
    <source>
        <dbReference type="Pfam" id="PF00561"/>
    </source>
</evidence>
<reference evidence="2 3" key="1">
    <citation type="submission" date="2016-07" db="EMBL/GenBank/DDBJ databases">
        <title>Genome analysis of Burkholderia fungorum ES3-20.</title>
        <authorList>
            <person name="Xu D."/>
            <person name="Yao R."/>
            <person name="Zheng S."/>
        </authorList>
    </citation>
    <scope>NUCLEOTIDE SEQUENCE [LARGE SCALE GENOMIC DNA]</scope>
    <source>
        <strain evidence="2 3">ES3-20</strain>
    </source>
</reference>
<dbReference type="Pfam" id="PF00561">
    <property type="entry name" value="Abhydrolase_1"/>
    <property type="match status" value="1"/>
</dbReference>
<dbReference type="EMBL" id="MCAS01000008">
    <property type="protein sequence ID" value="RKF48331.1"/>
    <property type="molecule type" value="Genomic_DNA"/>
</dbReference>
<dbReference type="PANTHER" id="PTHR43798:SF33">
    <property type="entry name" value="HYDROLASE, PUTATIVE (AFU_ORTHOLOGUE AFUA_2G14860)-RELATED"/>
    <property type="match status" value="1"/>
</dbReference>
<evidence type="ECO:0000313" key="3">
    <source>
        <dbReference type="Proteomes" id="UP000283709"/>
    </source>
</evidence>
<dbReference type="GO" id="GO:0016787">
    <property type="term" value="F:hydrolase activity"/>
    <property type="evidence" value="ECO:0007669"/>
    <property type="project" value="UniProtKB-KW"/>
</dbReference>
<comment type="caution">
    <text evidence="2">The sequence shown here is derived from an EMBL/GenBank/DDBJ whole genome shotgun (WGS) entry which is preliminary data.</text>
</comment>
<accession>A0A420GT23</accession>
<dbReference type="PANTHER" id="PTHR43798">
    <property type="entry name" value="MONOACYLGLYCEROL LIPASE"/>
    <property type="match status" value="1"/>
</dbReference>
<dbReference type="InterPro" id="IPR000073">
    <property type="entry name" value="AB_hydrolase_1"/>
</dbReference>
<protein>
    <submittedName>
        <fullName evidence="2">Hydrolase</fullName>
    </submittedName>
</protein>
<dbReference type="AlphaFoldDB" id="A0A420GT23"/>
<gene>
    <name evidence="2" type="ORF">BCY88_21625</name>
</gene>
<evidence type="ECO:0000313" key="2">
    <source>
        <dbReference type="EMBL" id="RKF48331.1"/>
    </source>
</evidence>
<dbReference type="RefSeq" id="WP_259461303.1">
    <property type="nucleotide sequence ID" value="NZ_MCAS01000008.1"/>
</dbReference>
<organism evidence="2 3">
    <name type="scientific">Paraburkholderia fungorum</name>
    <dbReference type="NCBI Taxonomy" id="134537"/>
    <lineage>
        <taxon>Bacteria</taxon>
        <taxon>Pseudomonadati</taxon>
        <taxon>Pseudomonadota</taxon>
        <taxon>Betaproteobacteria</taxon>
        <taxon>Burkholderiales</taxon>
        <taxon>Burkholderiaceae</taxon>
        <taxon>Paraburkholderia</taxon>
    </lineage>
</organism>
<feature type="domain" description="AB hydrolase-1" evidence="1">
    <location>
        <begin position="33"/>
        <end position="251"/>
    </location>
</feature>
<dbReference type="InterPro" id="IPR029058">
    <property type="entry name" value="AB_hydrolase_fold"/>
</dbReference>
<keyword evidence="2" id="KW-0378">Hydrolase</keyword>
<dbReference type="Proteomes" id="UP000283709">
    <property type="component" value="Unassembled WGS sequence"/>
</dbReference>
<dbReference type="SUPFAM" id="SSF53474">
    <property type="entry name" value="alpha/beta-Hydrolases"/>
    <property type="match status" value="1"/>
</dbReference>